<name>A0ABP9VY01_9BACT</name>
<gene>
    <name evidence="1" type="ORF">Rcae01_04557</name>
</gene>
<organism evidence="1 2">
    <name type="scientific">Novipirellula caenicola</name>
    <dbReference type="NCBI Taxonomy" id="1536901"/>
    <lineage>
        <taxon>Bacteria</taxon>
        <taxon>Pseudomonadati</taxon>
        <taxon>Planctomycetota</taxon>
        <taxon>Planctomycetia</taxon>
        <taxon>Pirellulales</taxon>
        <taxon>Pirellulaceae</taxon>
        <taxon>Novipirellula</taxon>
    </lineage>
</organism>
<dbReference type="EMBL" id="BAABRO010000012">
    <property type="protein sequence ID" value="GAA5509088.1"/>
    <property type="molecule type" value="Genomic_DNA"/>
</dbReference>
<keyword evidence="2" id="KW-1185">Reference proteome</keyword>
<evidence type="ECO:0000313" key="1">
    <source>
        <dbReference type="EMBL" id="GAA5509088.1"/>
    </source>
</evidence>
<sequence>MNSCSKIACPSHAVFESTQWSMVLRAGDHDLPESREALDNLCSIYWYPLYAFARRRGHQREDAWT</sequence>
<dbReference type="RefSeq" id="WP_345685862.1">
    <property type="nucleotide sequence ID" value="NZ_BAABRO010000012.1"/>
</dbReference>
<reference evidence="1 2" key="1">
    <citation type="submission" date="2024-02" db="EMBL/GenBank/DDBJ databases">
        <title>Rhodopirellula caenicola NBRC 110016.</title>
        <authorList>
            <person name="Ichikawa N."/>
            <person name="Katano-Makiyama Y."/>
            <person name="Hidaka K."/>
        </authorList>
    </citation>
    <scope>NUCLEOTIDE SEQUENCE [LARGE SCALE GENOMIC DNA]</scope>
    <source>
        <strain evidence="1 2">NBRC 110016</strain>
    </source>
</reference>
<dbReference type="Proteomes" id="UP001416858">
    <property type="component" value="Unassembled WGS sequence"/>
</dbReference>
<protein>
    <submittedName>
        <fullName evidence="1">Uncharacterized protein</fullName>
    </submittedName>
</protein>
<proteinExistence type="predicted"/>
<accession>A0ABP9VY01</accession>
<comment type="caution">
    <text evidence="1">The sequence shown here is derived from an EMBL/GenBank/DDBJ whole genome shotgun (WGS) entry which is preliminary data.</text>
</comment>
<evidence type="ECO:0000313" key="2">
    <source>
        <dbReference type="Proteomes" id="UP001416858"/>
    </source>
</evidence>